<evidence type="ECO:0000313" key="7">
    <source>
        <dbReference type="EMBL" id="VAW90745.1"/>
    </source>
</evidence>
<dbReference type="Pfam" id="PF01451">
    <property type="entry name" value="LMWPc"/>
    <property type="match status" value="1"/>
</dbReference>
<accession>A0A3B0ZBH3</accession>
<keyword evidence="2" id="KW-0059">Arsenical resistance</keyword>
<dbReference type="SMART" id="SM00226">
    <property type="entry name" value="LMWPc"/>
    <property type="match status" value="1"/>
</dbReference>
<dbReference type="GO" id="GO:0046685">
    <property type="term" value="P:response to arsenic-containing substance"/>
    <property type="evidence" value="ECO:0007669"/>
    <property type="project" value="UniProtKB-KW"/>
</dbReference>
<organism evidence="7">
    <name type="scientific">hydrothermal vent metagenome</name>
    <dbReference type="NCBI Taxonomy" id="652676"/>
    <lineage>
        <taxon>unclassified sequences</taxon>
        <taxon>metagenomes</taxon>
        <taxon>ecological metagenomes</taxon>
    </lineage>
</organism>
<dbReference type="PANTHER" id="PTHR43428">
    <property type="entry name" value="ARSENATE REDUCTASE"/>
    <property type="match status" value="1"/>
</dbReference>
<protein>
    <submittedName>
        <fullName evidence="7">Arsenate reductase thioredoxin-coupled, LMWP family</fullName>
        <ecNumber evidence="7">1.20.4.4</ecNumber>
    </submittedName>
</protein>
<name>A0A3B0ZBH3_9ZZZZ</name>
<evidence type="ECO:0000259" key="6">
    <source>
        <dbReference type="SMART" id="SM00226"/>
    </source>
</evidence>
<evidence type="ECO:0000256" key="4">
    <source>
        <dbReference type="ARBA" id="ARBA00023157"/>
    </source>
</evidence>
<dbReference type="GO" id="GO:0030612">
    <property type="term" value="F:arsenate reductase (thioredoxin) activity"/>
    <property type="evidence" value="ECO:0007669"/>
    <property type="project" value="UniProtKB-EC"/>
</dbReference>
<evidence type="ECO:0000256" key="5">
    <source>
        <dbReference type="ARBA" id="ARBA00023284"/>
    </source>
</evidence>
<dbReference type="GO" id="GO:0004725">
    <property type="term" value="F:protein tyrosine phosphatase activity"/>
    <property type="evidence" value="ECO:0007669"/>
    <property type="project" value="InterPro"/>
</dbReference>
<reference evidence="7" key="1">
    <citation type="submission" date="2018-06" db="EMBL/GenBank/DDBJ databases">
        <authorList>
            <person name="Zhirakovskaya E."/>
        </authorList>
    </citation>
    <scope>NUCLEOTIDE SEQUENCE</scope>
</reference>
<evidence type="ECO:0000256" key="1">
    <source>
        <dbReference type="ARBA" id="ARBA00022490"/>
    </source>
</evidence>
<feature type="domain" description="Phosphotyrosine protein phosphatase I" evidence="6">
    <location>
        <begin position="1"/>
        <end position="134"/>
    </location>
</feature>
<keyword evidence="4" id="KW-1015">Disulfide bond</keyword>
<dbReference type="EMBL" id="UOFR01000003">
    <property type="protein sequence ID" value="VAW90745.1"/>
    <property type="molecule type" value="Genomic_DNA"/>
</dbReference>
<dbReference type="NCBIfam" id="TIGR02691">
    <property type="entry name" value="arsC_pI258_fam"/>
    <property type="match status" value="1"/>
</dbReference>
<dbReference type="PANTHER" id="PTHR43428:SF1">
    <property type="entry name" value="ARSENATE REDUCTASE"/>
    <property type="match status" value="1"/>
</dbReference>
<dbReference type="AlphaFoldDB" id="A0A3B0ZBH3"/>
<evidence type="ECO:0000256" key="2">
    <source>
        <dbReference type="ARBA" id="ARBA00022849"/>
    </source>
</evidence>
<dbReference type="CDD" id="cd16345">
    <property type="entry name" value="LMWP_ArsC"/>
    <property type="match status" value="1"/>
</dbReference>
<dbReference type="InterPro" id="IPR036196">
    <property type="entry name" value="Ptyr_pPase_sf"/>
</dbReference>
<gene>
    <name evidence="7" type="ORF">MNBD_GAMMA21-1823</name>
</gene>
<proteinExistence type="predicted"/>
<dbReference type="InterPro" id="IPR014064">
    <property type="entry name" value="Arsenate_reductase_ArsC"/>
</dbReference>
<keyword evidence="1" id="KW-0963">Cytoplasm</keyword>
<dbReference type="SUPFAM" id="SSF52788">
    <property type="entry name" value="Phosphotyrosine protein phosphatases I"/>
    <property type="match status" value="1"/>
</dbReference>
<sequence length="140" mass="15366">MYLLFLCTGNSCRSQMAEGWAKYFSTGDIEVQSAGIEAHGKNPRAIAVMAEAGVDISQQESTKLTDGMLEWADVLVTVCGHADEHCPAVPAGKQKFHWLLDDPAKATGSEEEIMNVFSASRDEIRDRVQALLEQFSMQSI</sequence>
<evidence type="ECO:0000256" key="3">
    <source>
        <dbReference type="ARBA" id="ARBA00023002"/>
    </source>
</evidence>
<dbReference type="Gene3D" id="3.40.50.2300">
    <property type="match status" value="1"/>
</dbReference>
<dbReference type="InterPro" id="IPR023485">
    <property type="entry name" value="Ptyr_pPase"/>
</dbReference>
<dbReference type="EC" id="1.20.4.4" evidence="7"/>
<keyword evidence="3 7" id="KW-0560">Oxidoreductase</keyword>
<keyword evidence="5" id="KW-0676">Redox-active center</keyword>